<keyword evidence="2" id="KW-1185">Reference proteome</keyword>
<name>A0ABR2I7M2_9PEZI</name>
<sequence length="92" mass="9526">MGSCIGILTVRHDAVSVQVEAPSGPIAEVHALPVVGAVPATSDSSPAAVLLVASVDHVDITHFVGQKWNGKYKDHSSDAAKDAGERAIMIVR</sequence>
<organism evidence="1 2">
    <name type="scientific">Apiospora arundinis</name>
    <dbReference type="NCBI Taxonomy" id="335852"/>
    <lineage>
        <taxon>Eukaryota</taxon>
        <taxon>Fungi</taxon>
        <taxon>Dikarya</taxon>
        <taxon>Ascomycota</taxon>
        <taxon>Pezizomycotina</taxon>
        <taxon>Sordariomycetes</taxon>
        <taxon>Xylariomycetidae</taxon>
        <taxon>Amphisphaeriales</taxon>
        <taxon>Apiosporaceae</taxon>
        <taxon>Apiospora</taxon>
    </lineage>
</organism>
<accession>A0ABR2I7M2</accession>
<protein>
    <submittedName>
        <fullName evidence="1">Uncharacterized protein</fullName>
    </submittedName>
</protein>
<comment type="caution">
    <text evidence="1">The sequence shown here is derived from an EMBL/GenBank/DDBJ whole genome shotgun (WGS) entry which is preliminary data.</text>
</comment>
<dbReference type="EMBL" id="JAPCWZ010000006">
    <property type="protein sequence ID" value="KAK8859079.1"/>
    <property type="molecule type" value="Genomic_DNA"/>
</dbReference>
<evidence type="ECO:0000313" key="2">
    <source>
        <dbReference type="Proteomes" id="UP001390339"/>
    </source>
</evidence>
<proteinExistence type="predicted"/>
<reference evidence="1 2" key="1">
    <citation type="journal article" date="2024" name="IMA Fungus">
        <title>Apiospora arundinis, a panoply of carbohydrate-active enzymes and secondary metabolites.</title>
        <authorList>
            <person name="Sorensen T."/>
            <person name="Petersen C."/>
            <person name="Muurmann A.T."/>
            <person name="Christiansen J.V."/>
            <person name="Brundto M.L."/>
            <person name="Overgaard C.K."/>
            <person name="Boysen A.T."/>
            <person name="Wollenberg R.D."/>
            <person name="Larsen T.O."/>
            <person name="Sorensen J.L."/>
            <person name="Nielsen K.L."/>
            <person name="Sondergaard T.E."/>
        </authorList>
    </citation>
    <scope>NUCLEOTIDE SEQUENCE [LARGE SCALE GENOMIC DNA]</scope>
    <source>
        <strain evidence="1 2">AAU 773</strain>
    </source>
</reference>
<dbReference type="Proteomes" id="UP001390339">
    <property type="component" value="Unassembled WGS sequence"/>
</dbReference>
<gene>
    <name evidence="1" type="ORF">PGQ11_009813</name>
</gene>
<evidence type="ECO:0000313" key="1">
    <source>
        <dbReference type="EMBL" id="KAK8859079.1"/>
    </source>
</evidence>